<evidence type="ECO:0000256" key="13">
    <source>
        <dbReference type="ARBA" id="ARBA00023204"/>
    </source>
</evidence>
<dbReference type="GO" id="GO:0006261">
    <property type="term" value="P:DNA-templated DNA replication"/>
    <property type="evidence" value="ECO:0007669"/>
    <property type="project" value="UniProtKB-UniRule"/>
</dbReference>
<dbReference type="PROSITE" id="PS50173">
    <property type="entry name" value="UMUC"/>
    <property type="match status" value="1"/>
</dbReference>
<sequence length="354" mass="39658">MDSKAGYVVYLDMDSFFASCEQLRHPELIGKPFAVVTDSLDKFRGVVQTASYSARKFGIHSGMPTMKALQLYPNLHCIKEDYDYYEKISNEVMEIIKSYGFKMEAVSVDEAAIDTTELNESQVLEVAKGIKTKISNELKLKCTIGIAKGKTFAKMACDSAKPNGFLFIKDYETIEFIKYKKVSDIPGVGAKTEGKLAGLNIHYIGDIQNSNVQVLVGLLGEYGSELYKLSKGIDEEKIVSDYTALSISREKNLYEDTNDIPTIMAQLKELSEDAANAVRSTQKLYKSITVKVRYYDFTTKIKTKTLSYYSDSSDVLYSEASELIKPLIKDNILVRRVGVKVSSLTDSAHQHKLF</sequence>
<evidence type="ECO:0000256" key="14">
    <source>
        <dbReference type="ARBA" id="ARBA00049244"/>
    </source>
</evidence>
<dbReference type="NCBIfam" id="NF002677">
    <property type="entry name" value="PRK02406.1"/>
    <property type="match status" value="1"/>
</dbReference>
<evidence type="ECO:0000256" key="9">
    <source>
        <dbReference type="ARBA" id="ARBA00022763"/>
    </source>
</evidence>
<dbReference type="GeneID" id="33314201"/>
<protein>
    <recommendedName>
        <fullName evidence="15">DNA polymerase IV</fullName>
        <shortName evidence="15">Pol IV</shortName>
        <ecNumber evidence="15">2.7.7.7</ecNumber>
    </recommendedName>
</protein>
<keyword evidence="6 15" id="KW-0548">Nucleotidyltransferase</keyword>
<dbReference type="Pfam" id="PF11799">
    <property type="entry name" value="IMS_C"/>
    <property type="match status" value="1"/>
</dbReference>
<dbReference type="InterPro" id="IPR022880">
    <property type="entry name" value="DNApol_IV"/>
</dbReference>
<keyword evidence="11 15" id="KW-0239">DNA-directed DNA polymerase</keyword>
<keyword evidence="4 15" id="KW-0963">Cytoplasm</keyword>
<dbReference type="Gene3D" id="3.40.1170.60">
    <property type="match status" value="1"/>
</dbReference>
<keyword evidence="5 15" id="KW-0808">Transferase</keyword>
<dbReference type="GO" id="GO:0005737">
    <property type="term" value="C:cytoplasm"/>
    <property type="evidence" value="ECO:0007669"/>
    <property type="project" value="UniProtKB-SubCell"/>
</dbReference>
<name>A0A218NNA4_9ARCH</name>
<comment type="subunit">
    <text evidence="15">Monomer.</text>
</comment>
<evidence type="ECO:0000256" key="8">
    <source>
        <dbReference type="ARBA" id="ARBA00022723"/>
    </source>
</evidence>
<feature type="site" description="Substrate discrimination" evidence="15">
    <location>
        <position position="17"/>
    </location>
</feature>
<keyword evidence="13 15" id="KW-0234">DNA repair</keyword>
<evidence type="ECO:0000256" key="6">
    <source>
        <dbReference type="ARBA" id="ARBA00022695"/>
    </source>
</evidence>
<dbReference type="CDD" id="cd03586">
    <property type="entry name" value="PolY_Pol_IV_kappa"/>
    <property type="match status" value="1"/>
</dbReference>
<dbReference type="Pfam" id="PF21999">
    <property type="entry name" value="IMS_HHH_1"/>
    <property type="match status" value="1"/>
</dbReference>
<evidence type="ECO:0000313" key="17">
    <source>
        <dbReference type="EMBL" id="ASI13951.1"/>
    </source>
</evidence>
<evidence type="ECO:0000256" key="10">
    <source>
        <dbReference type="ARBA" id="ARBA00022842"/>
    </source>
</evidence>
<dbReference type="SUPFAM" id="SSF100879">
    <property type="entry name" value="Lesion bypass DNA polymerase (Y-family), little finger domain"/>
    <property type="match status" value="1"/>
</dbReference>
<comment type="subcellular location">
    <subcellularLocation>
        <location evidence="1 15">Cytoplasm</location>
    </subcellularLocation>
</comment>
<dbReference type="SUPFAM" id="SSF56672">
    <property type="entry name" value="DNA/RNA polymerases"/>
    <property type="match status" value="1"/>
</dbReference>
<dbReference type="PANTHER" id="PTHR11076:SF33">
    <property type="entry name" value="DNA POLYMERASE KAPPA"/>
    <property type="match status" value="1"/>
</dbReference>
<keyword evidence="3 15" id="KW-0515">Mutator protein</keyword>
<dbReference type="Gene3D" id="3.30.70.270">
    <property type="match status" value="1"/>
</dbReference>
<evidence type="ECO:0000313" key="18">
    <source>
        <dbReference type="Proteomes" id="UP000197679"/>
    </source>
</evidence>
<feature type="active site" evidence="15">
    <location>
        <position position="110"/>
    </location>
</feature>
<comment type="function">
    <text evidence="15">Poorly processive, error-prone DNA polymerase involved in untargeted mutagenesis. Copies undamaged DNA at stalled replication forks, which arise in vivo from mismatched or misaligned primer ends. These misaligned primers can be extended by PolIV. Exhibits no 3'-5' exonuclease (proofreading) activity. May be involved in translesional synthesis.</text>
</comment>
<dbReference type="Gene3D" id="1.10.150.20">
    <property type="entry name" value="5' to 3' exonuclease, C-terminal subdomain"/>
    <property type="match status" value="1"/>
</dbReference>
<evidence type="ECO:0000256" key="15">
    <source>
        <dbReference type="HAMAP-Rule" id="MF_01113"/>
    </source>
</evidence>
<feature type="binding site" evidence="15">
    <location>
        <position position="12"/>
    </location>
    <ligand>
        <name>Mg(2+)</name>
        <dbReference type="ChEBI" id="CHEBI:18420"/>
    </ligand>
</feature>
<dbReference type="OrthoDB" id="372207at2157"/>
<dbReference type="HAMAP" id="MF_01113">
    <property type="entry name" value="DNApol_IV"/>
    <property type="match status" value="1"/>
</dbReference>
<feature type="domain" description="UmuC" evidence="16">
    <location>
        <begin position="8"/>
        <end position="189"/>
    </location>
</feature>
<dbReference type="Pfam" id="PF00817">
    <property type="entry name" value="IMS"/>
    <property type="match status" value="1"/>
</dbReference>
<evidence type="ECO:0000256" key="3">
    <source>
        <dbReference type="ARBA" id="ARBA00022457"/>
    </source>
</evidence>
<accession>A0A218NNA4</accession>
<comment type="cofactor">
    <cofactor evidence="15">
        <name>Mg(2+)</name>
        <dbReference type="ChEBI" id="CHEBI:18420"/>
    </cofactor>
    <text evidence="15">Binds 2 magnesium ions per subunit.</text>
</comment>
<dbReference type="GO" id="GO:0000287">
    <property type="term" value="F:magnesium ion binding"/>
    <property type="evidence" value="ECO:0007669"/>
    <property type="project" value="UniProtKB-UniRule"/>
</dbReference>
<dbReference type="InterPro" id="IPR017961">
    <property type="entry name" value="DNA_pol_Y-fam_little_finger"/>
</dbReference>
<comment type="similarity">
    <text evidence="2 15">Belongs to the DNA polymerase type-Y family.</text>
</comment>
<keyword evidence="10 15" id="KW-0460">Magnesium</keyword>
<keyword evidence="9 15" id="KW-0227">DNA damage</keyword>
<dbReference type="AlphaFoldDB" id="A0A218NNA4"/>
<comment type="catalytic activity">
    <reaction evidence="14 15">
        <text>DNA(n) + a 2'-deoxyribonucleoside 5'-triphosphate = DNA(n+1) + diphosphate</text>
        <dbReference type="Rhea" id="RHEA:22508"/>
        <dbReference type="Rhea" id="RHEA-COMP:17339"/>
        <dbReference type="Rhea" id="RHEA-COMP:17340"/>
        <dbReference type="ChEBI" id="CHEBI:33019"/>
        <dbReference type="ChEBI" id="CHEBI:61560"/>
        <dbReference type="ChEBI" id="CHEBI:173112"/>
        <dbReference type="EC" id="2.7.7.7"/>
    </reaction>
</comment>
<proteinExistence type="inferred from homology"/>
<dbReference type="InterPro" id="IPR001126">
    <property type="entry name" value="UmuC"/>
</dbReference>
<dbReference type="InterPro" id="IPR036775">
    <property type="entry name" value="DNA_pol_Y-fam_lit_finger_sf"/>
</dbReference>
<keyword evidence="7 15" id="KW-0235">DNA replication</keyword>
<dbReference type="InterPro" id="IPR043502">
    <property type="entry name" value="DNA/RNA_pol_sf"/>
</dbReference>
<reference evidence="17 18" key="1">
    <citation type="journal article" date="2017" name="Nat. Commun.">
        <title>'ARMAN' archaea depend on association with euryarchaeal host in culture and in situ.</title>
        <authorList>
            <person name="Golyshina O."/>
            <person name="Toshchakov S."/>
            <person name="Makarova K."/>
            <person name="Gavrilov S."/>
            <person name="Korzhenkov A."/>
            <person name="La Cono V."/>
            <person name="Arcadi E."/>
            <person name="Nechitaylo T."/>
            <person name="Ferrer M."/>
            <person name="Kublanov I."/>
            <person name="Wolf Y."/>
            <person name="Yakimov M."/>
            <person name="Golyshin P."/>
            <person name="Slesarev A."/>
            <person name="Kozyavkin S."/>
        </authorList>
    </citation>
    <scope>NUCLEOTIDE SEQUENCE [LARGE SCALE GENOMIC DNA]</scope>
    <source>
        <strain evidence="17 18">Mia14</strain>
    </source>
</reference>
<evidence type="ECO:0000256" key="7">
    <source>
        <dbReference type="ARBA" id="ARBA00022705"/>
    </source>
</evidence>
<dbReference type="KEGG" id="marh:Mia14_0648"/>
<dbReference type="GO" id="GO:0003887">
    <property type="term" value="F:DNA-directed DNA polymerase activity"/>
    <property type="evidence" value="ECO:0007669"/>
    <property type="project" value="UniProtKB-UniRule"/>
</dbReference>
<evidence type="ECO:0000256" key="2">
    <source>
        <dbReference type="ARBA" id="ARBA00010945"/>
    </source>
</evidence>
<dbReference type="GO" id="GO:0042276">
    <property type="term" value="P:error-prone translesion synthesis"/>
    <property type="evidence" value="ECO:0007669"/>
    <property type="project" value="TreeGrafter"/>
</dbReference>
<evidence type="ECO:0000256" key="11">
    <source>
        <dbReference type="ARBA" id="ARBA00022932"/>
    </source>
</evidence>
<dbReference type="Gene3D" id="3.30.1490.100">
    <property type="entry name" value="DNA polymerase, Y-family, little finger domain"/>
    <property type="match status" value="1"/>
</dbReference>
<keyword evidence="18" id="KW-1185">Reference proteome</keyword>
<evidence type="ECO:0000256" key="5">
    <source>
        <dbReference type="ARBA" id="ARBA00022679"/>
    </source>
</evidence>
<keyword evidence="12 15" id="KW-0238">DNA-binding</keyword>
<dbReference type="GO" id="GO:0006281">
    <property type="term" value="P:DNA repair"/>
    <property type="evidence" value="ECO:0007669"/>
    <property type="project" value="UniProtKB-UniRule"/>
</dbReference>
<dbReference type="RefSeq" id="WP_088820215.1">
    <property type="nucleotide sequence ID" value="NZ_CP019964.1"/>
</dbReference>
<feature type="binding site" evidence="15">
    <location>
        <position position="109"/>
    </location>
    <ligand>
        <name>Mg(2+)</name>
        <dbReference type="ChEBI" id="CHEBI:18420"/>
    </ligand>
</feature>
<dbReference type="EC" id="2.7.7.7" evidence="15"/>
<evidence type="ECO:0000256" key="4">
    <source>
        <dbReference type="ARBA" id="ARBA00022490"/>
    </source>
</evidence>
<dbReference type="Proteomes" id="UP000197679">
    <property type="component" value="Chromosome"/>
</dbReference>
<dbReference type="InterPro" id="IPR050116">
    <property type="entry name" value="DNA_polymerase-Y"/>
</dbReference>
<dbReference type="InterPro" id="IPR043128">
    <property type="entry name" value="Rev_trsase/Diguanyl_cyclase"/>
</dbReference>
<organism evidence="17 18">
    <name type="scientific">Candidatus Mancarchaeum acidiphilum</name>
    <dbReference type="NCBI Taxonomy" id="1920749"/>
    <lineage>
        <taxon>Archaea</taxon>
        <taxon>Candidatus Micrarchaeota</taxon>
        <taxon>Candidatus Mancarchaeum</taxon>
    </lineage>
</organism>
<dbReference type="InterPro" id="IPR053848">
    <property type="entry name" value="IMS_HHH_1"/>
</dbReference>
<dbReference type="GO" id="GO:0003684">
    <property type="term" value="F:damaged DNA binding"/>
    <property type="evidence" value="ECO:0007669"/>
    <property type="project" value="InterPro"/>
</dbReference>
<evidence type="ECO:0000259" key="16">
    <source>
        <dbReference type="PROSITE" id="PS50173"/>
    </source>
</evidence>
<evidence type="ECO:0000256" key="1">
    <source>
        <dbReference type="ARBA" id="ARBA00004496"/>
    </source>
</evidence>
<gene>
    <name evidence="15" type="primary">dbh</name>
    <name evidence="17" type="ORF">Mia14_0648</name>
</gene>
<keyword evidence="8 15" id="KW-0479">Metal-binding</keyword>
<dbReference type="PANTHER" id="PTHR11076">
    <property type="entry name" value="DNA REPAIR POLYMERASE UMUC / TRANSFERASE FAMILY MEMBER"/>
    <property type="match status" value="1"/>
</dbReference>
<evidence type="ECO:0000256" key="12">
    <source>
        <dbReference type="ARBA" id="ARBA00023125"/>
    </source>
</evidence>
<dbReference type="EMBL" id="CP019964">
    <property type="protein sequence ID" value="ASI13951.1"/>
    <property type="molecule type" value="Genomic_DNA"/>
</dbReference>